<reference evidence="7" key="1">
    <citation type="submission" date="2022-03" db="EMBL/GenBank/DDBJ databases">
        <title>Cryobacterium sp. nov. strain ZS14-85, isolated from Antarctic soil.</title>
        <authorList>
            <person name="Li J."/>
            <person name="Niu G."/>
        </authorList>
    </citation>
    <scope>NUCLEOTIDE SEQUENCE</scope>
    <source>
        <strain evidence="7">ZS14-85</strain>
    </source>
</reference>
<protein>
    <submittedName>
        <fullName evidence="7">Bifunctional o-acetylhomoserine/o-acetylserine sulfhydrylase</fullName>
        <ecNumber evidence="7">2.5.1.47</ecNumber>
    </submittedName>
</protein>
<dbReference type="InterPro" id="IPR015422">
    <property type="entry name" value="PyrdxlP-dep_Trfase_small"/>
</dbReference>
<sequence length="443" mass="47138">MSDNAAAWQFETKQVHSGAHPDPVTNARATPIYQTTSYVFNNAQHAQNLFALAEFGNIYTRIMNPTQAVVEERIAALEGGTAALLLASGQAASTFAVLNIAQAGDHIVSSSSIYGGTYNLFKYTLAKLGIETTFVEDQDDAAEWARAVRPNTKLFFAETIGNPKINVLDISLVADVAHENGVPLIVDSTIATPYLIRPFEHGADIIVHSATKFLGGHGTIIGGVIVDGGTFEWSKNVEKFPGLTEPDPSYHGVSYTGAVGDGIAYIIKARVQLLRDLGSAIAPASAWQLIQGIETLSLRIERHVQNAQDIAEWLENHPDIASVNYAGLPSSPWYATANKYAPKGVGAVVSFELKGGVDAGRALVDNLELFSHLANIGDVRSLVIHPASTTHAQLTPEQQLTSGVTPGLVRLSVGIENVVDLKADLEQGLAAARAVTLASRANA</sequence>
<dbReference type="GO" id="GO:0003961">
    <property type="term" value="F:O-acetylhomoserine aminocarboxypropyltransferase activity"/>
    <property type="evidence" value="ECO:0007669"/>
    <property type="project" value="TreeGrafter"/>
</dbReference>
<evidence type="ECO:0000256" key="1">
    <source>
        <dbReference type="ARBA" id="ARBA00001933"/>
    </source>
</evidence>
<evidence type="ECO:0000256" key="4">
    <source>
        <dbReference type="ARBA" id="ARBA00022898"/>
    </source>
</evidence>
<comment type="cofactor">
    <cofactor evidence="1 6">
        <name>pyridoxal 5'-phosphate</name>
        <dbReference type="ChEBI" id="CHEBI:597326"/>
    </cofactor>
</comment>
<evidence type="ECO:0000256" key="5">
    <source>
        <dbReference type="PIRSR" id="PIRSR001434-2"/>
    </source>
</evidence>
<dbReference type="InterPro" id="IPR006235">
    <property type="entry name" value="OAc-hSer/O-AcSer_sulfhydrylase"/>
</dbReference>
<dbReference type="SUPFAM" id="SSF53383">
    <property type="entry name" value="PLP-dependent transferases"/>
    <property type="match status" value="1"/>
</dbReference>
<dbReference type="Proteomes" id="UP001165341">
    <property type="component" value="Unassembled WGS sequence"/>
</dbReference>
<dbReference type="GO" id="GO:0006535">
    <property type="term" value="P:cysteine biosynthetic process from serine"/>
    <property type="evidence" value="ECO:0007669"/>
    <property type="project" value="TreeGrafter"/>
</dbReference>
<gene>
    <name evidence="7" type="ORF">MQH31_19390</name>
</gene>
<dbReference type="NCBIfam" id="NF005872">
    <property type="entry name" value="PRK07812.1"/>
    <property type="match status" value="1"/>
</dbReference>
<accession>A0AA41UIV8</accession>
<dbReference type="Gene3D" id="3.40.640.10">
    <property type="entry name" value="Type I PLP-dependent aspartate aminotransferase-like (Major domain)"/>
    <property type="match status" value="1"/>
</dbReference>
<name>A0AA41UIV8_9MICO</name>
<dbReference type="EMBL" id="JALGAR010000008">
    <property type="protein sequence ID" value="MCI4659979.1"/>
    <property type="molecule type" value="Genomic_DNA"/>
</dbReference>
<keyword evidence="3 7" id="KW-0808">Transferase</keyword>
<dbReference type="Gene3D" id="3.90.1150.10">
    <property type="entry name" value="Aspartate Aminotransferase, domain 1"/>
    <property type="match status" value="1"/>
</dbReference>
<dbReference type="InterPro" id="IPR015424">
    <property type="entry name" value="PyrdxlP-dep_Trfase"/>
</dbReference>
<evidence type="ECO:0000256" key="6">
    <source>
        <dbReference type="RuleBase" id="RU362118"/>
    </source>
</evidence>
<dbReference type="PANTHER" id="PTHR43797">
    <property type="entry name" value="HOMOCYSTEINE/CYSTEINE SYNTHASE"/>
    <property type="match status" value="1"/>
</dbReference>
<dbReference type="GO" id="GO:0071269">
    <property type="term" value="P:L-homocysteine biosynthetic process"/>
    <property type="evidence" value="ECO:0007669"/>
    <property type="project" value="TreeGrafter"/>
</dbReference>
<dbReference type="GO" id="GO:0005737">
    <property type="term" value="C:cytoplasm"/>
    <property type="evidence" value="ECO:0007669"/>
    <property type="project" value="TreeGrafter"/>
</dbReference>
<dbReference type="RefSeq" id="WP_243013420.1">
    <property type="nucleotide sequence ID" value="NZ_JALGAR010000008.1"/>
</dbReference>
<dbReference type="NCBIfam" id="TIGR01326">
    <property type="entry name" value="OAH_OAS_sulfhy"/>
    <property type="match status" value="1"/>
</dbReference>
<dbReference type="PANTHER" id="PTHR43797:SF2">
    <property type="entry name" value="HOMOCYSTEINE_CYSTEINE SYNTHASE"/>
    <property type="match status" value="1"/>
</dbReference>
<dbReference type="PIRSF" id="PIRSF001434">
    <property type="entry name" value="CGS"/>
    <property type="match status" value="1"/>
</dbReference>
<dbReference type="Pfam" id="PF01053">
    <property type="entry name" value="Cys_Met_Meta_PP"/>
    <property type="match status" value="1"/>
</dbReference>
<dbReference type="AlphaFoldDB" id="A0AA41UIV8"/>
<dbReference type="FunFam" id="3.40.640.10:FF:000035">
    <property type="entry name" value="O-succinylhomoserine sulfhydrylase"/>
    <property type="match status" value="1"/>
</dbReference>
<dbReference type="InterPro" id="IPR015421">
    <property type="entry name" value="PyrdxlP-dep_Trfase_major"/>
</dbReference>
<dbReference type="InterPro" id="IPR054542">
    <property type="entry name" value="Cys_met_metab_PP"/>
</dbReference>
<comment type="caution">
    <text evidence="7">The sequence shown here is derived from an EMBL/GenBank/DDBJ whole genome shotgun (WGS) entry which is preliminary data.</text>
</comment>
<evidence type="ECO:0000313" key="7">
    <source>
        <dbReference type="EMBL" id="MCI4659979.1"/>
    </source>
</evidence>
<dbReference type="GO" id="GO:0019346">
    <property type="term" value="P:transsulfuration"/>
    <property type="evidence" value="ECO:0007669"/>
    <property type="project" value="InterPro"/>
</dbReference>
<dbReference type="PROSITE" id="PS00868">
    <property type="entry name" value="CYS_MET_METAB_PP"/>
    <property type="match status" value="1"/>
</dbReference>
<evidence type="ECO:0000313" key="8">
    <source>
        <dbReference type="Proteomes" id="UP001165341"/>
    </source>
</evidence>
<evidence type="ECO:0000256" key="2">
    <source>
        <dbReference type="ARBA" id="ARBA00009077"/>
    </source>
</evidence>
<comment type="similarity">
    <text evidence="2 6">Belongs to the trans-sulfuration enzymes family.</text>
</comment>
<organism evidence="7 8">
    <name type="scientific">Cryobacterium zhongshanensis</name>
    <dbReference type="NCBI Taxonomy" id="2928153"/>
    <lineage>
        <taxon>Bacteria</taxon>
        <taxon>Bacillati</taxon>
        <taxon>Actinomycetota</taxon>
        <taxon>Actinomycetes</taxon>
        <taxon>Micrococcales</taxon>
        <taxon>Microbacteriaceae</taxon>
        <taxon>Cryobacterium</taxon>
    </lineage>
</organism>
<dbReference type="InterPro" id="IPR000277">
    <property type="entry name" value="Cys/Met-Metab_PyrdxlP-dep_enz"/>
</dbReference>
<evidence type="ECO:0000256" key="3">
    <source>
        <dbReference type="ARBA" id="ARBA00022679"/>
    </source>
</evidence>
<dbReference type="EC" id="2.5.1.47" evidence="7"/>
<proteinExistence type="inferred from homology"/>
<feature type="modified residue" description="N6-(pyridoxal phosphate)lysine" evidence="5">
    <location>
        <position position="212"/>
    </location>
</feature>
<dbReference type="GO" id="GO:0030170">
    <property type="term" value="F:pyridoxal phosphate binding"/>
    <property type="evidence" value="ECO:0007669"/>
    <property type="project" value="InterPro"/>
</dbReference>
<keyword evidence="4 5" id="KW-0663">Pyridoxal phosphate</keyword>
<keyword evidence="8" id="KW-1185">Reference proteome</keyword>
<dbReference type="GO" id="GO:0004124">
    <property type="term" value="F:cysteine synthase activity"/>
    <property type="evidence" value="ECO:0007669"/>
    <property type="project" value="UniProtKB-EC"/>
</dbReference>
<dbReference type="CDD" id="cd00614">
    <property type="entry name" value="CGS_like"/>
    <property type="match status" value="1"/>
</dbReference>